<dbReference type="Gene3D" id="3.20.20.150">
    <property type="entry name" value="Divalent-metal-dependent TIM barrel enzymes"/>
    <property type="match status" value="1"/>
</dbReference>
<gene>
    <name evidence="1" type="ordered locus">Acid_3659</name>
</gene>
<protein>
    <recommendedName>
        <fullName evidence="2">Glycoside hydrolase family 5 domain-containing protein</fullName>
    </recommendedName>
</protein>
<evidence type="ECO:0008006" key="2">
    <source>
        <dbReference type="Google" id="ProtNLM"/>
    </source>
</evidence>
<proteinExistence type="predicted"/>
<organism evidence="1">
    <name type="scientific">Solibacter usitatus (strain Ellin6076)</name>
    <dbReference type="NCBI Taxonomy" id="234267"/>
    <lineage>
        <taxon>Bacteria</taxon>
        <taxon>Pseudomonadati</taxon>
        <taxon>Acidobacteriota</taxon>
        <taxon>Terriglobia</taxon>
        <taxon>Bryobacterales</taxon>
        <taxon>Solibacteraceae</taxon>
        <taxon>Candidatus Solibacter</taxon>
    </lineage>
</organism>
<name>Q020M2_SOLUE</name>
<reference evidence="1" key="1">
    <citation type="submission" date="2006-10" db="EMBL/GenBank/DDBJ databases">
        <title>Complete sequence of Solibacter usitatus Ellin6076.</title>
        <authorList>
            <consortium name="US DOE Joint Genome Institute"/>
            <person name="Copeland A."/>
            <person name="Lucas S."/>
            <person name="Lapidus A."/>
            <person name="Barry K."/>
            <person name="Detter J.C."/>
            <person name="Glavina del Rio T."/>
            <person name="Hammon N."/>
            <person name="Israni S."/>
            <person name="Dalin E."/>
            <person name="Tice H."/>
            <person name="Pitluck S."/>
            <person name="Thompson L.S."/>
            <person name="Brettin T."/>
            <person name="Bruce D."/>
            <person name="Han C."/>
            <person name="Tapia R."/>
            <person name="Gilna P."/>
            <person name="Schmutz J."/>
            <person name="Larimer F."/>
            <person name="Land M."/>
            <person name="Hauser L."/>
            <person name="Kyrpides N."/>
            <person name="Mikhailova N."/>
            <person name="Janssen P.H."/>
            <person name="Kuske C.R."/>
            <person name="Richardson P."/>
        </authorList>
    </citation>
    <scope>NUCLEOTIDE SEQUENCE</scope>
    <source>
        <strain evidence="1">Ellin6076</strain>
    </source>
</reference>
<dbReference type="eggNOG" id="ENOG502Z9Q1">
    <property type="taxonomic scope" value="Bacteria"/>
</dbReference>
<dbReference type="KEGG" id="sus:Acid_3659"/>
<dbReference type="AlphaFoldDB" id="Q020M2"/>
<dbReference type="InterPro" id="IPR017853">
    <property type="entry name" value="GH"/>
</dbReference>
<accession>Q020M2</accession>
<dbReference type="InParanoid" id="Q020M2"/>
<evidence type="ECO:0000313" key="1">
    <source>
        <dbReference type="EMBL" id="ABJ84631.1"/>
    </source>
</evidence>
<dbReference type="EMBL" id="CP000473">
    <property type="protein sequence ID" value="ABJ84631.1"/>
    <property type="molecule type" value="Genomic_DNA"/>
</dbReference>
<dbReference type="SUPFAM" id="SSF51445">
    <property type="entry name" value="(Trans)glycosidases"/>
    <property type="match status" value="1"/>
</dbReference>
<sequence>MFGIPWILRAAKRRTEIAIRGDRFFINGKPTYAGRTYRGMRIEGLLMNCRTVQGIFDDLNPETRERWAYPDTRRWDAERNTREFVEAMPEWRRHGLLAFTINLQGGSPEGYSKAQPWENSAIDAQGDLRPAYMARLARILDRADELGMAAIVGYFYFGQDQRVKDEAAVRRAVENATAWLLAGGYRNILVEVNNECNVNYHHEILKPARVHELIELVKSKSLGGRRLAAGTSYGGGTAAGANVIAVSDFLLLHGNGADSPERIRAMISKTRATAGYREMPVLINEDDHFRFDDADNHMAAALGAFVSWGYFDPEGYQCPPVRWGIDTERKRAFFRKLAEITGSRFSG</sequence>
<dbReference type="HOGENOM" id="CLU_062812_0_0_0"/>